<feature type="transmembrane region" description="Helical" evidence="6">
    <location>
        <begin position="138"/>
        <end position="162"/>
    </location>
</feature>
<evidence type="ECO:0000256" key="3">
    <source>
        <dbReference type="ARBA" id="ARBA00022692"/>
    </source>
</evidence>
<proteinExistence type="inferred from homology"/>
<reference evidence="7 8" key="1">
    <citation type="submission" date="2020-07" db="EMBL/GenBank/DDBJ databases">
        <title>Sequencing the genomes of 1000 actinobacteria strains.</title>
        <authorList>
            <person name="Klenk H.-P."/>
        </authorList>
    </citation>
    <scope>NUCLEOTIDE SEQUENCE [LARGE SCALE GENOMIC DNA]</scope>
    <source>
        <strain evidence="7 8">DSM 44749</strain>
    </source>
</reference>
<sequence>MDGFLIAFAISFGVIFVAELGDKSQLMALTFATRFNAIPVLIGITIATSVTHLVSVAVGYGLGASIPTGWIALVAAVAFLAFGAWTLRGDSLSEDEEAKAKRAGGSAVVAASVAFFLAELGDKTMLATITLAAQHGTLAGSIGIWAGSTVGMVAADGLAIVVGRQLGKRLPERAISVGAAVMFFVFGAWLLYEAVPQVWGEDAWGRVVDVAGHHGLGWAALVLGALAVGAGLWFRGRAHRARGERRLDVARTPGSPAWWARTLFVLAAVLGFGAPLLVALDVLQPISVLARPAVAVVGAGLLLLGFAVVAVAMLQLGTVWRRSATEAGAAAAGDPDAARRPVLATGGIYRRVRNPALTGLIVGCAGMLFMAPTLLGVLAGVLILVAVQIQARAVYEPGLGSALGAEYDEYRARTGRFLPRVRADRTPAGEGDRTTVG</sequence>
<name>A0A852W5H2_PSEA5</name>
<feature type="transmembrane region" description="Helical" evidence="6">
    <location>
        <begin position="292"/>
        <end position="314"/>
    </location>
</feature>
<evidence type="ECO:0000256" key="5">
    <source>
        <dbReference type="ARBA" id="ARBA00023136"/>
    </source>
</evidence>
<keyword evidence="5 6" id="KW-0472">Membrane</keyword>
<evidence type="ECO:0000256" key="4">
    <source>
        <dbReference type="ARBA" id="ARBA00022989"/>
    </source>
</evidence>
<comment type="caution">
    <text evidence="7">The sequence shown here is derived from an EMBL/GenBank/DDBJ whole genome shotgun (WGS) entry which is preliminary data.</text>
</comment>
<dbReference type="EMBL" id="JACCCZ010000001">
    <property type="protein sequence ID" value="NYG01595.1"/>
    <property type="molecule type" value="Genomic_DNA"/>
</dbReference>
<dbReference type="RefSeq" id="WP_073575536.1">
    <property type="nucleotide sequence ID" value="NZ_BAAAJZ010000015.1"/>
</dbReference>
<feature type="transmembrane region" description="Helical" evidence="6">
    <location>
        <begin position="360"/>
        <end position="387"/>
    </location>
</feature>
<feature type="transmembrane region" description="Helical" evidence="6">
    <location>
        <begin position="174"/>
        <end position="195"/>
    </location>
</feature>
<keyword evidence="3 6" id="KW-0812">Transmembrane</keyword>
<keyword evidence="4 6" id="KW-1133">Transmembrane helix</keyword>
<feature type="transmembrane region" description="Helical" evidence="6">
    <location>
        <begin position="68"/>
        <end position="88"/>
    </location>
</feature>
<protein>
    <submittedName>
        <fullName evidence="7">Ca2+/H+ antiporter (TMEM165/GDT1 family)</fullName>
    </submittedName>
</protein>
<dbReference type="Proteomes" id="UP000549695">
    <property type="component" value="Unassembled WGS sequence"/>
</dbReference>
<evidence type="ECO:0000256" key="1">
    <source>
        <dbReference type="ARBA" id="ARBA00004127"/>
    </source>
</evidence>
<evidence type="ECO:0000256" key="2">
    <source>
        <dbReference type="ARBA" id="ARBA00009190"/>
    </source>
</evidence>
<dbReference type="PANTHER" id="PTHR12608">
    <property type="entry name" value="TRANSMEMBRANE PROTEIN HTP-1 RELATED"/>
    <property type="match status" value="1"/>
</dbReference>
<dbReference type="GeneID" id="98051659"/>
<dbReference type="AlphaFoldDB" id="A0A852W5H2"/>
<evidence type="ECO:0000256" key="6">
    <source>
        <dbReference type="SAM" id="Phobius"/>
    </source>
</evidence>
<comment type="subcellular location">
    <subcellularLocation>
        <location evidence="1">Endomembrane system</location>
        <topology evidence="1">Multi-pass membrane protein</topology>
    </subcellularLocation>
</comment>
<feature type="transmembrane region" description="Helical" evidence="6">
    <location>
        <begin position="6"/>
        <end position="23"/>
    </location>
</feature>
<organism evidence="7 8">
    <name type="scientific">Pseudonocardia alni</name>
    <name type="common">Amycolata alni</name>
    <dbReference type="NCBI Taxonomy" id="33907"/>
    <lineage>
        <taxon>Bacteria</taxon>
        <taxon>Bacillati</taxon>
        <taxon>Actinomycetota</taxon>
        <taxon>Actinomycetes</taxon>
        <taxon>Pseudonocardiales</taxon>
        <taxon>Pseudonocardiaceae</taxon>
        <taxon>Pseudonocardia</taxon>
    </lineage>
</organism>
<dbReference type="PANTHER" id="PTHR12608:SF1">
    <property type="entry name" value="TRANSMEMBRANE PROTEIN 165"/>
    <property type="match status" value="1"/>
</dbReference>
<evidence type="ECO:0000313" key="7">
    <source>
        <dbReference type="EMBL" id="NYG01595.1"/>
    </source>
</evidence>
<dbReference type="InterPro" id="IPR007318">
    <property type="entry name" value="Phopholipid_MeTrfase"/>
</dbReference>
<gene>
    <name evidence="7" type="ORF">HDA37_001880</name>
</gene>
<dbReference type="GO" id="GO:0012505">
    <property type="term" value="C:endomembrane system"/>
    <property type="evidence" value="ECO:0007669"/>
    <property type="project" value="UniProtKB-SubCell"/>
</dbReference>
<feature type="transmembrane region" description="Helical" evidence="6">
    <location>
        <begin position="257"/>
        <end position="280"/>
    </location>
</feature>
<feature type="transmembrane region" description="Helical" evidence="6">
    <location>
        <begin position="100"/>
        <end position="118"/>
    </location>
</feature>
<dbReference type="InterPro" id="IPR001727">
    <property type="entry name" value="GDT1-like"/>
</dbReference>
<dbReference type="Pfam" id="PF04191">
    <property type="entry name" value="PEMT"/>
    <property type="match status" value="1"/>
</dbReference>
<keyword evidence="8" id="KW-1185">Reference proteome</keyword>
<dbReference type="Pfam" id="PF01169">
    <property type="entry name" value="GDT1"/>
    <property type="match status" value="2"/>
</dbReference>
<dbReference type="GO" id="GO:0046873">
    <property type="term" value="F:metal ion transmembrane transporter activity"/>
    <property type="evidence" value="ECO:0007669"/>
    <property type="project" value="InterPro"/>
</dbReference>
<accession>A0A852W5H2</accession>
<dbReference type="Gene3D" id="1.20.120.1630">
    <property type="match status" value="1"/>
</dbReference>
<feature type="transmembrane region" description="Helical" evidence="6">
    <location>
        <begin position="215"/>
        <end position="236"/>
    </location>
</feature>
<feature type="transmembrane region" description="Helical" evidence="6">
    <location>
        <begin position="35"/>
        <end position="62"/>
    </location>
</feature>
<evidence type="ECO:0000313" key="8">
    <source>
        <dbReference type="Proteomes" id="UP000549695"/>
    </source>
</evidence>
<comment type="similarity">
    <text evidence="2">Belongs to the GDT1 family.</text>
</comment>